<dbReference type="Proteomes" id="UP000182400">
    <property type="component" value="Unassembled WGS sequence"/>
</dbReference>
<reference evidence="2 3" key="1">
    <citation type="submission" date="2016-10" db="EMBL/GenBank/DDBJ databases">
        <authorList>
            <person name="de Groot N.N."/>
        </authorList>
    </citation>
    <scope>NUCLEOTIDE SEQUENCE [LARGE SCALE GENOMIC DNA]</scope>
    <source>
        <strain evidence="2 3">CCUG 59231</strain>
    </source>
</reference>
<protein>
    <submittedName>
        <fullName evidence="2">Uncharacterized protein</fullName>
    </submittedName>
</protein>
<accession>A0A1I5L613</accession>
<dbReference type="STRING" id="658457.SAMN05216601_103325"/>
<dbReference type="EMBL" id="FOWP01000003">
    <property type="protein sequence ID" value="SFO92181.1"/>
    <property type="molecule type" value="Genomic_DNA"/>
</dbReference>
<evidence type="ECO:0000313" key="3">
    <source>
        <dbReference type="Proteomes" id="UP000182400"/>
    </source>
</evidence>
<dbReference type="AlphaFoldDB" id="A0A1I5L613"/>
<sequence length="367" mass="42614">MSQPAEDIPRASDAEHFALDFPYRKSVKIRRDLKHFDLWLQATYEITIDRPIPLAFIYKDFFLSHVALYPCPAMPGRLLSANLENKLLGSGLLNADELSCQQVASMVLSVIRWQHHRYKAIDAHKLLHELLPFYRQFRWVTRNKVFTYKSAQESARVLNVFRRHLAQSPQAERDLALILLTWGYDFSPSELVQLSFDSIQINRRPLEWMYHRANGKVKLDHMTAVSTFTLLCENADLMDLQSHWLMNRRDGAHWRALTENEVEIILERHYRYAGGLYGFEHYYVPEGPSTPDLLPQEEAAFTKALKRFTKDLFAGQNSTEEEDEDDDWDAAVRKISLQRSSADEGPPVNDEQVDWDTVIKNKSSSVD</sequence>
<organism evidence="2 3">
    <name type="scientific">Ectopseudomonas composti</name>
    <dbReference type="NCBI Taxonomy" id="658457"/>
    <lineage>
        <taxon>Bacteria</taxon>
        <taxon>Pseudomonadati</taxon>
        <taxon>Pseudomonadota</taxon>
        <taxon>Gammaproteobacteria</taxon>
        <taxon>Pseudomonadales</taxon>
        <taxon>Pseudomonadaceae</taxon>
        <taxon>Ectopseudomonas</taxon>
    </lineage>
</organism>
<evidence type="ECO:0000313" key="2">
    <source>
        <dbReference type="EMBL" id="SFO92181.1"/>
    </source>
</evidence>
<proteinExistence type="predicted"/>
<gene>
    <name evidence="2" type="ORF">SAMN05216601_103325</name>
</gene>
<evidence type="ECO:0000256" key="1">
    <source>
        <dbReference type="SAM" id="MobiDB-lite"/>
    </source>
</evidence>
<name>A0A1I5L613_9GAMM</name>
<feature type="region of interest" description="Disordered" evidence="1">
    <location>
        <begin position="337"/>
        <end position="367"/>
    </location>
</feature>